<dbReference type="PANTHER" id="PTHR30203:SF29">
    <property type="entry name" value="PROTEIN CYAE"/>
    <property type="match status" value="1"/>
</dbReference>
<keyword evidence="3" id="KW-1185">Reference proteome</keyword>
<dbReference type="Proteomes" id="UP000245999">
    <property type="component" value="Chromosome"/>
</dbReference>
<evidence type="ECO:0000256" key="1">
    <source>
        <dbReference type="ARBA" id="ARBA00007613"/>
    </source>
</evidence>
<dbReference type="AlphaFoldDB" id="A0A2Z3GHR9"/>
<dbReference type="Pfam" id="PF02321">
    <property type="entry name" value="OEP"/>
    <property type="match status" value="2"/>
</dbReference>
<dbReference type="InterPro" id="IPR003423">
    <property type="entry name" value="OMP_efflux"/>
</dbReference>
<dbReference type="SUPFAM" id="SSF56954">
    <property type="entry name" value="Outer membrane efflux proteins (OEP)"/>
    <property type="match status" value="1"/>
</dbReference>
<sequence length="484" mass="51645">MKLRNLFSVGWALMLAGLLAGLLAGPAAWAQQPRELPQLPRPLTLPQALHVAQDNYPALRARQAAVRAAQADVRTNRAAFLPQVSAQLQGVNSTMNQVRGAFIGGMAIPISGGIKTTSYDGRTNFSSLGALAIEWPAVTFGRYRADESRSEAAVSAAQADLAQARFEYQAQVADAYLLALGAEKAVALQRANLARALALATVIKAGTRSGIRAGIDSATANAEVARARLQVLAARQQAREQRTRLAGLLGQPTQDVQLDSMAFYTHLPQTAAGPPAGDTAHANNPLLRAYSQRITLSDAQTKLFTANKRPSLNLLASTWGRGSGVHDAADDHGNFVIDSSPGAGLPFKAYDYMAGATLTWRLTELIHSGRAAQAQRIRTEQARADYDQQALQLATQLQNARLQVELAQQTAQQAPLQLAAARQAYGQARARYDAGLDNLLVLTQATEVLNRAETDQALATNNLWRAVLLQGAASGNLGELLGQL</sequence>
<evidence type="ECO:0000313" key="3">
    <source>
        <dbReference type="Proteomes" id="UP000245999"/>
    </source>
</evidence>
<name>A0A2Z3GHR9_9BACT</name>
<dbReference type="GO" id="GO:0015562">
    <property type="term" value="F:efflux transmembrane transporter activity"/>
    <property type="evidence" value="ECO:0007669"/>
    <property type="project" value="InterPro"/>
</dbReference>
<dbReference type="KEGG" id="hnv:DDQ68_06730"/>
<protein>
    <submittedName>
        <fullName evidence="2">Transporter</fullName>
    </submittedName>
</protein>
<evidence type="ECO:0000313" key="2">
    <source>
        <dbReference type="EMBL" id="AWM32508.1"/>
    </source>
</evidence>
<dbReference type="Gene3D" id="1.20.1600.10">
    <property type="entry name" value="Outer membrane efflux proteins (OEP)"/>
    <property type="match status" value="1"/>
</dbReference>
<dbReference type="OrthoDB" id="654853at2"/>
<dbReference type="PANTHER" id="PTHR30203">
    <property type="entry name" value="OUTER MEMBRANE CATION EFFLUX PROTEIN"/>
    <property type="match status" value="1"/>
</dbReference>
<organism evidence="2 3">
    <name type="scientific">Hymenobacter nivis</name>
    <dbReference type="NCBI Taxonomy" id="1850093"/>
    <lineage>
        <taxon>Bacteria</taxon>
        <taxon>Pseudomonadati</taxon>
        <taxon>Bacteroidota</taxon>
        <taxon>Cytophagia</taxon>
        <taxon>Cytophagales</taxon>
        <taxon>Hymenobacteraceae</taxon>
        <taxon>Hymenobacter</taxon>
    </lineage>
</organism>
<dbReference type="EMBL" id="CP029145">
    <property type="protein sequence ID" value="AWM32508.1"/>
    <property type="molecule type" value="Genomic_DNA"/>
</dbReference>
<comment type="similarity">
    <text evidence="1">Belongs to the outer membrane factor (OMF) (TC 1.B.17) family.</text>
</comment>
<reference evidence="3" key="1">
    <citation type="submission" date="2018-04" db="EMBL/GenBank/DDBJ databases">
        <title>Complete genome of Antarctic heterotrophic bacterium Hymenobacter nivis.</title>
        <authorList>
            <person name="Terashima M."/>
        </authorList>
    </citation>
    <scope>NUCLEOTIDE SEQUENCE [LARGE SCALE GENOMIC DNA]</scope>
    <source>
        <strain evidence="3">NBRC 111535</strain>
    </source>
</reference>
<accession>A0A2Z3GHR9</accession>
<proteinExistence type="inferred from homology"/>
<gene>
    <name evidence="2" type="ORF">DDQ68_06730</name>
</gene>
<dbReference type="InterPro" id="IPR010131">
    <property type="entry name" value="MdtP/NodT-like"/>
</dbReference>
<dbReference type="RefSeq" id="WP_109655614.1">
    <property type="nucleotide sequence ID" value="NZ_CP029145.1"/>
</dbReference>